<dbReference type="Proteomes" id="UP001172155">
    <property type="component" value="Unassembled WGS sequence"/>
</dbReference>
<sequence length="200" mass="21279">MPREESPGGHRRRASHRWLVTRHRVQQDVENTVKILTQLRTECCGGPFKVGVADRDSLEATSLGEPATVLSHLPQPEHGASGFPVGFCGDAIIAFIACVVGDANLGTPVANDEGDGTREVRVLKEAAPEKFESGAIRPNSSHHVLGSGPLPKDRGGQRRASKAGGTVMDEEVVAGGVVRGRQECAHSMASVVESFDERTP</sequence>
<proteinExistence type="predicted"/>
<evidence type="ECO:0000313" key="2">
    <source>
        <dbReference type="EMBL" id="KAK0738978.1"/>
    </source>
</evidence>
<dbReference type="AlphaFoldDB" id="A0AA40EIM9"/>
<keyword evidence="3" id="KW-1185">Reference proteome</keyword>
<comment type="caution">
    <text evidence="2">The sequence shown here is derived from an EMBL/GenBank/DDBJ whole genome shotgun (WGS) entry which is preliminary data.</text>
</comment>
<evidence type="ECO:0000313" key="3">
    <source>
        <dbReference type="Proteomes" id="UP001172155"/>
    </source>
</evidence>
<accession>A0AA40EIM9</accession>
<feature type="region of interest" description="Disordered" evidence="1">
    <location>
        <begin position="130"/>
        <end position="168"/>
    </location>
</feature>
<gene>
    <name evidence="2" type="ORF">B0T18DRAFT_256384</name>
</gene>
<reference evidence="2" key="1">
    <citation type="submission" date="2023-06" db="EMBL/GenBank/DDBJ databases">
        <title>Genome-scale phylogeny and comparative genomics of the fungal order Sordariales.</title>
        <authorList>
            <consortium name="Lawrence Berkeley National Laboratory"/>
            <person name="Hensen N."/>
            <person name="Bonometti L."/>
            <person name="Westerberg I."/>
            <person name="Brannstrom I.O."/>
            <person name="Guillou S."/>
            <person name="Cros-Aarteil S."/>
            <person name="Calhoun S."/>
            <person name="Haridas S."/>
            <person name="Kuo A."/>
            <person name="Mondo S."/>
            <person name="Pangilinan J."/>
            <person name="Riley R."/>
            <person name="LaButti K."/>
            <person name="Andreopoulos B."/>
            <person name="Lipzen A."/>
            <person name="Chen C."/>
            <person name="Yanf M."/>
            <person name="Daum C."/>
            <person name="Ng V."/>
            <person name="Clum A."/>
            <person name="Steindorff A."/>
            <person name="Ohm R."/>
            <person name="Martin F."/>
            <person name="Silar P."/>
            <person name="Natvig D."/>
            <person name="Lalanne C."/>
            <person name="Gautier V."/>
            <person name="Ament-velasquez S.L."/>
            <person name="Kruys A."/>
            <person name="Hutchinson M.I."/>
            <person name="Powell A.J."/>
            <person name="Barry K."/>
            <person name="Miller A.N."/>
            <person name="Grigoriev I.V."/>
            <person name="Debuchy R."/>
            <person name="Gladieux P."/>
            <person name="Thoren M.H."/>
            <person name="Johannesson H."/>
        </authorList>
    </citation>
    <scope>NUCLEOTIDE SEQUENCE</scope>
    <source>
        <strain evidence="2">SMH3187-1</strain>
    </source>
</reference>
<dbReference type="EMBL" id="JAUKUD010000007">
    <property type="protein sequence ID" value="KAK0738978.1"/>
    <property type="molecule type" value="Genomic_DNA"/>
</dbReference>
<evidence type="ECO:0000256" key="1">
    <source>
        <dbReference type="SAM" id="MobiDB-lite"/>
    </source>
</evidence>
<name>A0AA40EIM9_9PEZI</name>
<organism evidence="2 3">
    <name type="scientific">Schizothecium vesticola</name>
    <dbReference type="NCBI Taxonomy" id="314040"/>
    <lineage>
        <taxon>Eukaryota</taxon>
        <taxon>Fungi</taxon>
        <taxon>Dikarya</taxon>
        <taxon>Ascomycota</taxon>
        <taxon>Pezizomycotina</taxon>
        <taxon>Sordariomycetes</taxon>
        <taxon>Sordariomycetidae</taxon>
        <taxon>Sordariales</taxon>
        <taxon>Schizotheciaceae</taxon>
        <taxon>Schizothecium</taxon>
    </lineage>
</organism>
<protein>
    <submittedName>
        <fullName evidence="2">Uncharacterized protein</fullName>
    </submittedName>
</protein>